<accession>A0A7Y9ITV3</accession>
<keyword evidence="2" id="KW-0456">Lyase</keyword>
<dbReference type="SUPFAM" id="SSF53850">
    <property type="entry name" value="Periplasmic binding protein-like II"/>
    <property type="match status" value="1"/>
</dbReference>
<proteinExistence type="predicted"/>
<dbReference type="EMBL" id="JACBYR010000001">
    <property type="protein sequence ID" value="NYE82373.1"/>
    <property type="molecule type" value="Genomic_DNA"/>
</dbReference>
<dbReference type="InterPro" id="IPR015168">
    <property type="entry name" value="SsuA/THI5"/>
</dbReference>
<comment type="caution">
    <text evidence="2">The sequence shown here is derived from an EMBL/GenBank/DDBJ whole genome shotgun (WGS) entry which is preliminary data.</text>
</comment>
<dbReference type="AlphaFoldDB" id="A0A7Y9ITV3"/>
<sequence>MNRLQLSLGCCDYDRTRALFDGRVTVEGCDLLPLALHPEEIFHRAFNGQAFDISELSLSSHTVMTARGQADYVAVPAFVSRVFRHSGIYIRTDRGITRPEDLAGKTIGVPEYQITANVWIRGMLQDDYGVRANQVHWRRGGVEQAGRQERAPLQLPDDIDLAQIAPNATLSEQLANGELDAVFGAKAPSSFTRGAPNVGLLFPDFKQVEQDYYRRTRLFPIMHVIGIRRALVEQHPWLPVSVFKAFNQAKALAMTELAQIGHLYTSLPWGVSEYHASRALMGDDFWSYGVDANRHTLETFTRYHHEQGLSPRQVGIAELFDPSTLDLSKN</sequence>
<protein>
    <submittedName>
        <fullName evidence="2">4,5-dihydroxyphthalate decarboxylase</fullName>
        <ecNumber evidence="2">4.1.1.55</ecNumber>
    </submittedName>
</protein>
<dbReference type="Gene3D" id="3.40.190.10">
    <property type="entry name" value="Periplasmic binding protein-like II"/>
    <property type="match status" value="1"/>
</dbReference>
<dbReference type="Pfam" id="PF09084">
    <property type="entry name" value="NMT1"/>
    <property type="match status" value="1"/>
</dbReference>
<dbReference type="EC" id="4.1.1.55" evidence="2"/>
<keyword evidence="3" id="KW-1185">Reference proteome</keyword>
<name>A0A7Y9ITV3_9BURK</name>
<evidence type="ECO:0000313" key="3">
    <source>
        <dbReference type="Proteomes" id="UP000542125"/>
    </source>
</evidence>
<dbReference type="RefSeq" id="WP_373563354.1">
    <property type="nucleotide sequence ID" value="NZ_JACBYR010000001.1"/>
</dbReference>
<organism evidence="2 3">
    <name type="scientific">Pigmentiphaga litoralis</name>
    <dbReference type="NCBI Taxonomy" id="516702"/>
    <lineage>
        <taxon>Bacteria</taxon>
        <taxon>Pseudomonadati</taxon>
        <taxon>Pseudomonadota</taxon>
        <taxon>Betaproteobacteria</taxon>
        <taxon>Burkholderiales</taxon>
        <taxon>Alcaligenaceae</taxon>
        <taxon>Pigmentiphaga</taxon>
    </lineage>
</organism>
<gene>
    <name evidence="2" type="ORF">FHW18_001644</name>
</gene>
<dbReference type="GO" id="GO:0018796">
    <property type="term" value="F:4,5-dihydroxyphthalate decarboxylase activity"/>
    <property type="evidence" value="ECO:0007669"/>
    <property type="project" value="UniProtKB-EC"/>
</dbReference>
<evidence type="ECO:0000313" key="2">
    <source>
        <dbReference type="EMBL" id="NYE82373.1"/>
    </source>
</evidence>
<dbReference type="Proteomes" id="UP000542125">
    <property type="component" value="Unassembled WGS sequence"/>
</dbReference>
<reference evidence="2 3" key="1">
    <citation type="submission" date="2020-07" db="EMBL/GenBank/DDBJ databases">
        <title>Genomic Encyclopedia of Type Strains, Phase IV (KMG-V): Genome sequencing to study the core and pangenomes of soil and plant-associated prokaryotes.</title>
        <authorList>
            <person name="Whitman W."/>
        </authorList>
    </citation>
    <scope>NUCLEOTIDE SEQUENCE [LARGE SCALE GENOMIC DNA]</scope>
    <source>
        <strain evidence="2 3">SAS40</strain>
    </source>
</reference>
<evidence type="ECO:0000259" key="1">
    <source>
        <dbReference type="Pfam" id="PF09084"/>
    </source>
</evidence>
<feature type="domain" description="SsuA/THI5-like" evidence="1">
    <location>
        <begin position="68"/>
        <end position="136"/>
    </location>
</feature>